<evidence type="ECO:0000256" key="4">
    <source>
        <dbReference type="ARBA" id="ARBA00023163"/>
    </source>
</evidence>
<comment type="similarity">
    <text evidence="1">Belongs to the LysR transcriptional regulatory family.</text>
</comment>
<dbReference type="Pfam" id="PF03466">
    <property type="entry name" value="LysR_substrate"/>
    <property type="match status" value="1"/>
</dbReference>
<accession>A0A4P6WSN8</accession>
<evidence type="ECO:0000256" key="3">
    <source>
        <dbReference type="ARBA" id="ARBA00023125"/>
    </source>
</evidence>
<dbReference type="PROSITE" id="PS50931">
    <property type="entry name" value="HTH_LYSR"/>
    <property type="match status" value="1"/>
</dbReference>
<name>A0A4P6WSN8_HYDPS</name>
<dbReference type="Pfam" id="PF00126">
    <property type="entry name" value="HTH_1"/>
    <property type="match status" value="1"/>
</dbReference>
<evidence type="ECO:0000313" key="6">
    <source>
        <dbReference type="EMBL" id="QBM26387.1"/>
    </source>
</evidence>
<dbReference type="PANTHER" id="PTHR30118:SF15">
    <property type="entry name" value="TRANSCRIPTIONAL REGULATORY PROTEIN"/>
    <property type="match status" value="1"/>
</dbReference>
<evidence type="ECO:0000313" key="7">
    <source>
        <dbReference type="Proteomes" id="UP000293912"/>
    </source>
</evidence>
<dbReference type="InterPro" id="IPR036390">
    <property type="entry name" value="WH_DNA-bd_sf"/>
</dbReference>
<organism evidence="6 7">
    <name type="scientific">Hydrogenophaga pseudoflava</name>
    <name type="common">Pseudomonas carboxydoflava</name>
    <dbReference type="NCBI Taxonomy" id="47421"/>
    <lineage>
        <taxon>Bacteria</taxon>
        <taxon>Pseudomonadati</taxon>
        <taxon>Pseudomonadota</taxon>
        <taxon>Betaproteobacteria</taxon>
        <taxon>Burkholderiales</taxon>
        <taxon>Comamonadaceae</taxon>
        <taxon>Hydrogenophaga</taxon>
    </lineage>
</organism>
<dbReference type="KEGG" id="hpse:HPF_01760"/>
<dbReference type="CDD" id="cd08417">
    <property type="entry name" value="PBP2_Nitroaromatics_like"/>
    <property type="match status" value="1"/>
</dbReference>
<dbReference type="InterPro" id="IPR005119">
    <property type="entry name" value="LysR_subst-bd"/>
</dbReference>
<dbReference type="AlphaFoldDB" id="A0A4P6WSN8"/>
<dbReference type="EMBL" id="CP037867">
    <property type="protein sequence ID" value="QBM26387.1"/>
    <property type="molecule type" value="Genomic_DNA"/>
</dbReference>
<keyword evidence="7" id="KW-1185">Reference proteome</keyword>
<gene>
    <name evidence="6" type="primary">leuO1</name>
    <name evidence="6" type="ORF">HPF_01760</name>
</gene>
<keyword evidence="4" id="KW-0804">Transcription</keyword>
<dbReference type="PRINTS" id="PR00039">
    <property type="entry name" value="HTHLYSR"/>
</dbReference>
<dbReference type="InterPro" id="IPR037402">
    <property type="entry name" value="YidZ_PBP2"/>
</dbReference>
<evidence type="ECO:0000256" key="1">
    <source>
        <dbReference type="ARBA" id="ARBA00009437"/>
    </source>
</evidence>
<dbReference type="GO" id="GO:0003677">
    <property type="term" value="F:DNA binding"/>
    <property type="evidence" value="ECO:0007669"/>
    <property type="project" value="UniProtKB-KW"/>
</dbReference>
<evidence type="ECO:0000259" key="5">
    <source>
        <dbReference type="PROSITE" id="PS50931"/>
    </source>
</evidence>
<dbReference type="Proteomes" id="UP000293912">
    <property type="component" value="Chromosome"/>
</dbReference>
<dbReference type="SUPFAM" id="SSF53850">
    <property type="entry name" value="Periplasmic binding protein-like II"/>
    <property type="match status" value="1"/>
</dbReference>
<dbReference type="PANTHER" id="PTHR30118">
    <property type="entry name" value="HTH-TYPE TRANSCRIPTIONAL REGULATOR LEUO-RELATED"/>
    <property type="match status" value="1"/>
</dbReference>
<dbReference type="SUPFAM" id="SSF46785">
    <property type="entry name" value="Winged helix' DNA-binding domain"/>
    <property type="match status" value="1"/>
</dbReference>
<keyword evidence="3" id="KW-0238">DNA-binding</keyword>
<proteinExistence type="inferred from homology"/>
<dbReference type="InterPro" id="IPR000847">
    <property type="entry name" value="LysR_HTH_N"/>
</dbReference>
<dbReference type="InterPro" id="IPR050389">
    <property type="entry name" value="LysR-type_TF"/>
</dbReference>
<reference evidence="6 7" key="1">
    <citation type="submission" date="2019-03" db="EMBL/GenBank/DDBJ databases">
        <authorList>
            <person name="Sebastian G."/>
            <person name="Baumann P."/>
            <person name="Ruckert C."/>
            <person name="Kalinowski J."/>
            <person name="Nebel B."/>
            <person name="Takors R."/>
            <person name="Blombach B."/>
        </authorList>
    </citation>
    <scope>NUCLEOTIDE SEQUENCE [LARGE SCALE GENOMIC DNA]</scope>
    <source>
        <strain evidence="6 7">DSM 1084</strain>
    </source>
</reference>
<dbReference type="Gene3D" id="1.10.10.10">
    <property type="entry name" value="Winged helix-like DNA-binding domain superfamily/Winged helix DNA-binding domain"/>
    <property type="match status" value="1"/>
</dbReference>
<dbReference type="InterPro" id="IPR036388">
    <property type="entry name" value="WH-like_DNA-bd_sf"/>
</dbReference>
<dbReference type="GO" id="GO:0003700">
    <property type="term" value="F:DNA-binding transcription factor activity"/>
    <property type="evidence" value="ECO:0007669"/>
    <property type="project" value="InterPro"/>
</dbReference>
<protein>
    <submittedName>
        <fullName evidence="6">HTH-type transcriptional regulator LeuO</fullName>
    </submittedName>
</protein>
<sequence>MVSISSENTGMKPEIDLNLLRVLCAVHATRSASKAADELGMTQSGVSNALRRLRTSFSDPLFVRCADGMQATARAQELIDLIAPGMADIESALTSTTGFDPAQSSRLFRIMASDLAQVVLMPRLLARLSPLASNVRFETVDASPEDGRRGMEGGSIDMVFGNWPAFGLDFHRQVLFKETFVVLMREDHPLSRRKLTRSAYLNARHLDYRPGGVSYQSLRQVLDKVLQTQNQKRHVTFTAAHALGLASVLCESDLLLTLPSRLVSAITFGRTQLVVRPLPIDSPEMAITLQWHTRVHRDPAVTWLRRSIVDIFSTPDGG</sequence>
<keyword evidence="2" id="KW-0805">Transcription regulation</keyword>
<dbReference type="Gene3D" id="3.40.190.10">
    <property type="entry name" value="Periplasmic binding protein-like II"/>
    <property type="match status" value="2"/>
</dbReference>
<feature type="domain" description="HTH lysR-type" evidence="5">
    <location>
        <begin position="15"/>
        <end position="72"/>
    </location>
</feature>
<evidence type="ECO:0000256" key="2">
    <source>
        <dbReference type="ARBA" id="ARBA00023015"/>
    </source>
</evidence>